<comment type="caution">
    <text evidence="7">The sequence shown here is derived from an EMBL/GenBank/DDBJ whole genome shotgun (WGS) entry which is preliminary data.</text>
</comment>
<evidence type="ECO:0000256" key="4">
    <source>
        <dbReference type="ARBA" id="ARBA00023136"/>
    </source>
</evidence>
<evidence type="ECO:0000313" key="8">
    <source>
        <dbReference type="Proteomes" id="UP000662373"/>
    </source>
</evidence>
<feature type="transmembrane region" description="Helical" evidence="5">
    <location>
        <begin position="44"/>
        <end position="69"/>
    </location>
</feature>
<feature type="domain" description="Methylamine utilisation protein MauE" evidence="6">
    <location>
        <begin position="9"/>
        <end position="135"/>
    </location>
</feature>
<keyword evidence="2 5" id="KW-0812">Transmembrane</keyword>
<dbReference type="RefSeq" id="WP_199597977.1">
    <property type="nucleotide sequence ID" value="NZ_JAEHJZ010000008.1"/>
</dbReference>
<dbReference type="EMBL" id="JAEHJZ010000008">
    <property type="protein sequence ID" value="MBJ7880154.1"/>
    <property type="molecule type" value="Genomic_DNA"/>
</dbReference>
<dbReference type="InterPro" id="IPR009908">
    <property type="entry name" value="Methylamine_util_MauE"/>
</dbReference>
<name>A0A934NIJ4_9FLAO</name>
<reference evidence="7 8" key="1">
    <citation type="submission" date="2020-09" db="EMBL/GenBank/DDBJ databases">
        <title>Draft genome of Gelidibacter salicanalis PAMC21136.</title>
        <authorList>
            <person name="Park H."/>
        </authorList>
    </citation>
    <scope>NUCLEOTIDE SEQUENCE [LARGE SCALE GENOMIC DNA]</scope>
    <source>
        <strain evidence="7 8">PAMC21136</strain>
    </source>
</reference>
<evidence type="ECO:0000259" key="6">
    <source>
        <dbReference type="Pfam" id="PF07291"/>
    </source>
</evidence>
<dbReference type="Pfam" id="PF07291">
    <property type="entry name" value="MauE"/>
    <property type="match status" value="1"/>
</dbReference>
<dbReference type="AlphaFoldDB" id="A0A934NIJ4"/>
<feature type="transmembrane region" description="Helical" evidence="5">
    <location>
        <begin position="120"/>
        <end position="138"/>
    </location>
</feature>
<feature type="transmembrane region" description="Helical" evidence="5">
    <location>
        <begin position="12"/>
        <end position="32"/>
    </location>
</feature>
<evidence type="ECO:0000256" key="5">
    <source>
        <dbReference type="SAM" id="Phobius"/>
    </source>
</evidence>
<dbReference type="GO" id="GO:0016020">
    <property type="term" value="C:membrane"/>
    <property type="evidence" value="ECO:0007669"/>
    <property type="project" value="UniProtKB-SubCell"/>
</dbReference>
<gene>
    <name evidence="7" type="ORF">JEM65_05745</name>
</gene>
<evidence type="ECO:0000313" key="7">
    <source>
        <dbReference type="EMBL" id="MBJ7880154.1"/>
    </source>
</evidence>
<evidence type="ECO:0000256" key="1">
    <source>
        <dbReference type="ARBA" id="ARBA00004141"/>
    </source>
</evidence>
<accession>A0A934NIJ4</accession>
<keyword evidence="4 5" id="KW-0472">Membrane</keyword>
<proteinExistence type="predicted"/>
<keyword evidence="3 5" id="KW-1133">Transmembrane helix</keyword>
<dbReference type="Proteomes" id="UP000662373">
    <property type="component" value="Unassembled WGS sequence"/>
</dbReference>
<sequence length="492" mass="56380">MLVPKSFLQKIPWVVSLLFVLLFVYAAVSKFLDFQTFETQLGQSPILAAFAGFLSWGVILMEIIIAVLLSLHKTRLLGLYIAFLLMVLFTSYIVIILNFTPFVPCSCGGVLEALGWTEHLVLNIVFIALAIWAIYIMDKASLKKVVLRLSVMVIMGIGMMIVLFLTSEKEIKRNNAFQRKYIPHALKKIGEYQLESNAFYFAGVDGSAIYLGNYNAPLYLKELGRDLKKVRDLKIEIDTYELPYKRVRIEVAPPHFFIGDGTVPILFKGETKNWEAKTFSKDDAFFYQFAFMDSTSLAILTTSTKTKSNTLGVLHKDQDDVHLELHPQVLKNQLDGTFDTDGMLLWNDQTKQVLYIYYYRNQYEVADKDLTFEFTGKTIDTVSKAKLDIARYTANDESKLGNAVLVNRYADTYGENLYINSDRLGKYEDDEVLKSAGIIDQYDIKDNAYVHSFYFYHQPGEKLREFKVFGDIIIGLVNDKLWVYRLKPEPVQ</sequence>
<protein>
    <recommendedName>
        <fullName evidence="6">Methylamine utilisation protein MauE domain-containing protein</fullName>
    </recommendedName>
</protein>
<dbReference type="GO" id="GO:0030416">
    <property type="term" value="P:methylamine metabolic process"/>
    <property type="evidence" value="ECO:0007669"/>
    <property type="project" value="InterPro"/>
</dbReference>
<evidence type="ECO:0000256" key="2">
    <source>
        <dbReference type="ARBA" id="ARBA00022692"/>
    </source>
</evidence>
<evidence type="ECO:0000256" key="3">
    <source>
        <dbReference type="ARBA" id="ARBA00022989"/>
    </source>
</evidence>
<organism evidence="7 8">
    <name type="scientific">Gelidibacter salicanalis</name>
    <dbReference type="NCBI Taxonomy" id="291193"/>
    <lineage>
        <taxon>Bacteria</taxon>
        <taxon>Pseudomonadati</taxon>
        <taxon>Bacteroidota</taxon>
        <taxon>Flavobacteriia</taxon>
        <taxon>Flavobacteriales</taxon>
        <taxon>Flavobacteriaceae</taxon>
        <taxon>Gelidibacter</taxon>
    </lineage>
</organism>
<feature type="transmembrane region" description="Helical" evidence="5">
    <location>
        <begin position="76"/>
        <end position="100"/>
    </location>
</feature>
<comment type="subcellular location">
    <subcellularLocation>
        <location evidence="1">Membrane</location>
        <topology evidence="1">Multi-pass membrane protein</topology>
    </subcellularLocation>
</comment>
<feature type="transmembrane region" description="Helical" evidence="5">
    <location>
        <begin position="145"/>
        <end position="165"/>
    </location>
</feature>
<keyword evidence="8" id="KW-1185">Reference proteome</keyword>